<evidence type="ECO:0000313" key="4">
    <source>
        <dbReference type="Proteomes" id="UP000184073"/>
    </source>
</evidence>
<dbReference type="AlphaFoldDB" id="A0A1L9PB10"/>
<feature type="chain" id="PRO_5009887274" description="WSC domain-containing protein" evidence="1">
    <location>
        <begin position="21"/>
        <end position="103"/>
    </location>
</feature>
<keyword evidence="4" id="KW-1185">Reference proteome</keyword>
<feature type="domain" description="WSC" evidence="2">
    <location>
        <begin position="20"/>
        <end position="103"/>
    </location>
</feature>
<dbReference type="Proteomes" id="UP000184073">
    <property type="component" value="Unassembled WGS sequence"/>
</dbReference>
<feature type="signal peptide" evidence="1">
    <location>
        <begin position="1"/>
        <end position="20"/>
    </location>
</feature>
<accession>A0A1L9PB10</accession>
<dbReference type="RefSeq" id="XP_040664408.1">
    <property type="nucleotide sequence ID" value="XM_040811637.1"/>
</dbReference>
<dbReference type="Pfam" id="PF01822">
    <property type="entry name" value="WSC"/>
    <property type="match status" value="1"/>
</dbReference>
<proteinExistence type="predicted"/>
<evidence type="ECO:0000256" key="1">
    <source>
        <dbReference type="SAM" id="SignalP"/>
    </source>
</evidence>
<dbReference type="PROSITE" id="PS51212">
    <property type="entry name" value="WSC"/>
    <property type="match status" value="1"/>
</dbReference>
<sequence>MPLLKYTITFLASTVTATNALRYLGCYDSNELDNIGQSPFQSVGLCRMNCMRRGDTIMGLRNGTECWCGLDYPSWQDELDPGACNLPCGGYPHDICEFPLLRP</sequence>
<evidence type="ECO:0000259" key="2">
    <source>
        <dbReference type="PROSITE" id="PS51212"/>
    </source>
</evidence>
<dbReference type="EMBL" id="KV878126">
    <property type="protein sequence ID" value="OJI98645.1"/>
    <property type="molecule type" value="Genomic_DNA"/>
</dbReference>
<name>A0A1L9PB10_ASPVE</name>
<keyword evidence="1" id="KW-0732">Signal</keyword>
<reference evidence="4" key="1">
    <citation type="journal article" date="2017" name="Genome Biol.">
        <title>Comparative genomics reveals high biological diversity and specific adaptations in the industrially and medically important fungal genus Aspergillus.</title>
        <authorList>
            <person name="de Vries R.P."/>
            <person name="Riley R."/>
            <person name="Wiebenga A."/>
            <person name="Aguilar-Osorio G."/>
            <person name="Amillis S."/>
            <person name="Uchima C.A."/>
            <person name="Anderluh G."/>
            <person name="Asadollahi M."/>
            <person name="Askin M."/>
            <person name="Barry K."/>
            <person name="Battaglia E."/>
            <person name="Bayram O."/>
            <person name="Benocci T."/>
            <person name="Braus-Stromeyer S.A."/>
            <person name="Caldana C."/>
            <person name="Canovas D."/>
            <person name="Cerqueira G.C."/>
            <person name="Chen F."/>
            <person name="Chen W."/>
            <person name="Choi C."/>
            <person name="Clum A."/>
            <person name="Dos Santos R.A."/>
            <person name="Damasio A.R."/>
            <person name="Diallinas G."/>
            <person name="Emri T."/>
            <person name="Fekete E."/>
            <person name="Flipphi M."/>
            <person name="Freyberg S."/>
            <person name="Gallo A."/>
            <person name="Gournas C."/>
            <person name="Habgood R."/>
            <person name="Hainaut M."/>
            <person name="Harispe M.L."/>
            <person name="Henrissat B."/>
            <person name="Hilden K.S."/>
            <person name="Hope R."/>
            <person name="Hossain A."/>
            <person name="Karabika E."/>
            <person name="Karaffa L."/>
            <person name="Karanyi Z."/>
            <person name="Krasevec N."/>
            <person name="Kuo A."/>
            <person name="Kusch H."/>
            <person name="LaButti K."/>
            <person name="Lagendijk E.L."/>
            <person name="Lapidus A."/>
            <person name="Levasseur A."/>
            <person name="Lindquist E."/>
            <person name="Lipzen A."/>
            <person name="Logrieco A.F."/>
            <person name="MacCabe A."/>
            <person name="Maekelae M.R."/>
            <person name="Malavazi I."/>
            <person name="Melin P."/>
            <person name="Meyer V."/>
            <person name="Mielnichuk N."/>
            <person name="Miskei M."/>
            <person name="Molnar A.P."/>
            <person name="Mule G."/>
            <person name="Ngan C.Y."/>
            <person name="Orejas M."/>
            <person name="Orosz E."/>
            <person name="Ouedraogo J.P."/>
            <person name="Overkamp K.M."/>
            <person name="Park H.-S."/>
            <person name="Perrone G."/>
            <person name="Piumi F."/>
            <person name="Punt P.J."/>
            <person name="Ram A.F."/>
            <person name="Ramon A."/>
            <person name="Rauscher S."/>
            <person name="Record E."/>
            <person name="Riano-Pachon D.M."/>
            <person name="Robert V."/>
            <person name="Roehrig J."/>
            <person name="Ruller R."/>
            <person name="Salamov A."/>
            <person name="Salih N.S."/>
            <person name="Samson R.A."/>
            <person name="Sandor E."/>
            <person name="Sanguinetti M."/>
            <person name="Schuetze T."/>
            <person name="Sepcic K."/>
            <person name="Shelest E."/>
            <person name="Sherlock G."/>
            <person name="Sophianopoulou V."/>
            <person name="Squina F.M."/>
            <person name="Sun H."/>
            <person name="Susca A."/>
            <person name="Todd R.B."/>
            <person name="Tsang A."/>
            <person name="Unkles S.E."/>
            <person name="van de Wiele N."/>
            <person name="van Rossen-Uffink D."/>
            <person name="Oliveira J.V."/>
            <person name="Vesth T.C."/>
            <person name="Visser J."/>
            <person name="Yu J.-H."/>
            <person name="Zhou M."/>
            <person name="Andersen M.R."/>
            <person name="Archer D.B."/>
            <person name="Baker S.E."/>
            <person name="Benoit I."/>
            <person name="Brakhage A.A."/>
            <person name="Braus G.H."/>
            <person name="Fischer R."/>
            <person name="Frisvad J.C."/>
            <person name="Goldman G.H."/>
            <person name="Houbraken J."/>
            <person name="Oakley B."/>
            <person name="Pocsi I."/>
            <person name="Scazzocchio C."/>
            <person name="Seiboth B."/>
            <person name="vanKuyk P.A."/>
            <person name="Wortman J."/>
            <person name="Dyer P.S."/>
            <person name="Grigoriev I.V."/>
        </authorList>
    </citation>
    <scope>NUCLEOTIDE SEQUENCE [LARGE SCALE GENOMIC DNA]</scope>
    <source>
        <strain evidence="4">CBS 583.65</strain>
    </source>
</reference>
<dbReference type="GeneID" id="63727148"/>
<dbReference type="STRING" id="1036611.A0A1L9PB10"/>
<dbReference type="InterPro" id="IPR002889">
    <property type="entry name" value="WSC_carb-bd"/>
</dbReference>
<dbReference type="OrthoDB" id="2019572at2759"/>
<protein>
    <recommendedName>
        <fullName evidence="2">WSC domain-containing protein</fullName>
    </recommendedName>
</protein>
<dbReference type="SMART" id="SM00321">
    <property type="entry name" value="WSC"/>
    <property type="match status" value="1"/>
</dbReference>
<dbReference type="VEuPathDB" id="FungiDB:ASPVEDRAFT_38156"/>
<organism evidence="3 4">
    <name type="scientific">Aspergillus versicolor CBS 583.65</name>
    <dbReference type="NCBI Taxonomy" id="1036611"/>
    <lineage>
        <taxon>Eukaryota</taxon>
        <taxon>Fungi</taxon>
        <taxon>Dikarya</taxon>
        <taxon>Ascomycota</taxon>
        <taxon>Pezizomycotina</taxon>
        <taxon>Eurotiomycetes</taxon>
        <taxon>Eurotiomycetidae</taxon>
        <taxon>Eurotiales</taxon>
        <taxon>Aspergillaceae</taxon>
        <taxon>Aspergillus</taxon>
        <taxon>Aspergillus subgen. Nidulantes</taxon>
    </lineage>
</organism>
<gene>
    <name evidence="3" type="ORF">ASPVEDRAFT_38156</name>
</gene>
<evidence type="ECO:0000313" key="3">
    <source>
        <dbReference type="EMBL" id="OJI98645.1"/>
    </source>
</evidence>